<evidence type="ECO:0000256" key="14">
    <source>
        <dbReference type="PROSITE-ProRule" id="PRU00169"/>
    </source>
</evidence>
<evidence type="ECO:0000256" key="6">
    <source>
        <dbReference type="ARBA" id="ARBA00022692"/>
    </source>
</evidence>
<dbReference type="AlphaFoldDB" id="A0A6G1KMD1"/>
<comment type="subcellular location">
    <subcellularLocation>
        <location evidence="2">Membrane</location>
    </subcellularLocation>
</comment>
<keyword evidence="15" id="KW-0175">Coiled coil</keyword>
<keyword evidence="12 17" id="KW-0472">Membrane</keyword>
<dbReference type="EMBL" id="MU005765">
    <property type="protein sequence ID" value="KAF2713705.1"/>
    <property type="molecule type" value="Genomic_DNA"/>
</dbReference>
<dbReference type="GO" id="GO:0005886">
    <property type="term" value="C:plasma membrane"/>
    <property type="evidence" value="ECO:0007669"/>
    <property type="project" value="UniProtKB-ARBA"/>
</dbReference>
<feature type="region of interest" description="Disordered" evidence="16">
    <location>
        <begin position="879"/>
        <end position="929"/>
    </location>
</feature>
<evidence type="ECO:0000256" key="1">
    <source>
        <dbReference type="ARBA" id="ARBA00000085"/>
    </source>
</evidence>
<feature type="region of interest" description="Disordered" evidence="16">
    <location>
        <begin position="719"/>
        <end position="757"/>
    </location>
</feature>
<feature type="compositionally biased region" description="Polar residues" evidence="16">
    <location>
        <begin position="719"/>
        <end position="737"/>
    </location>
</feature>
<keyword evidence="7" id="KW-0547">Nucleotide-binding</keyword>
<keyword evidence="21" id="KW-1185">Reference proteome</keyword>
<dbReference type="InterPro" id="IPR003661">
    <property type="entry name" value="HisK_dim/P_dom"/>
</dbReference>
<dbReference type="OrthoDB" id="60033at2759"/>
<evidence type="ECO:0000256" key="5">
    <source>
        <dbReference type="ARBA" id="ARBA00022679"/>
    </source>
</evidence>
<dbReference type="InterPro" id="IPR011006">
    <property type="entry name" value="CheY-like_superfamily"/>
</dbReference>
<evidence type="ECO:0000256" key="10">
    <source>
        <dbReference type="ARBA" id="ARBA00022989"/>
    </source>
</evidence>
<dbReference type="SMART" id="SM00388">
    <property type="entry name" value="HisKA"/>
    <property type="match status" value="1"/>
</dbReference>
<feature type="region of interest" description="Disordered" evidence="16">
    <location>
        <begin position="1124"/>
        <end position="1170"/>
    </location>
</feature>
<keyword evidence="10 17" id="KW-1133">Transmembrane helix</keyword>
<dbReference type="CDD" id="cd00082">
    <property type="entry name" value="HisKA"/>
    <property type="match status" value="1"/>
</dbReference>
<dbReference type="InterPro" id="IPR036097">
    <property type="entry name" value="HisK_dim/P_sf"/>
</dbReference>
<dbReference type="Pfam" id="PF00072">
    <property type="entry name" value="Response_reg"/>
    <property type="match status" value="1"/>
</dbReference>
<evidence type="ECO:0000256" key="17">
    <source>
        <dbReference type="SAM" id="Phobius"/>
    </source>
</evidence>
<feature type="compositionally biased region" description="Polar residues" evidence="16">
    <location>
        <begin position="912"/>
        <end position="927"/>
    </location>
</feature>
<dbReference type="Pfam" id="PF00512">
    <property type="entry name" value="HisKA"/>
    <property type="match status" value="1"/>
</dbReference>
<dbReference type="PANTHER" id="PTHR43047">
    <property type="entry name" value="TWO-COMPONENT HISTIDINE PROTEIN KINASE"/>
    <property type="match status" value="1"/>
</dbReference>
<feature type="compositionally biased region" description="Polar residues" evidence="16">
    <location>
        <begin position="745"/>
        <end position="757"/>
    </location>
</feature>
<dbReference type="InterPro" id="IPR003594">
    <property type="entry name" value="HATPase_dom"/>
</dbReference>
<dbReference type="SUPFAM" id="SSF47384">
    <property type="entry name" value="Homodimeric domain of signal transducing histidine kinase"/>
    <property type="match status" value="1"/>
</dbReference>
<dbReference type="InterPro" id="IPR004358">
    <property type="entry name" value="Sig_transdc_His_kin-like_C"/>
</dbReference>
<dbReference type="CDD" id="cd17546">
    <property type="entry name" value="REC_hyHK_CKI1_RcsC-like"/>
    <property type="match status" value="1"/>
</dbReference>
<feature type="compositionally biased region" description="Polar residues" evidence="16">
    <location>
        <begin position="1124"/>
        <end position="1142"/>
    </location>
</feature>
<dbReference type="SUPFAM" id="SSF55874">
    <property type="entry name" value="ATPase domain of HSP90 chaperone/DNA topoisomerase II/histidine kinase"/>
    <property type="match status" value="1"/>
</dbReference>
<keyword evidence="8" id="KW-0418">Kinase</keyword>
<reference evidence="20" key="1">
    <citation type="journal article" date="2020" name="Stud. Mycol.">
        <title>101 Dothideomycetes genomes: a test case for predicting lifestyles and emergence of pathogens.</title>
        <authorList>
            <person name="Haridas S."/>
            <person name="Albert R."/>
            <person name="Binder M."/>
            <person name="Bloem J."/>
            <person name="Labutti K."/>
            <person name="Salamov A."/>
            <person name="Andreopoulos B."/>
            <person name="Baker S."/>
            <person name="Barry K."/>
            <person name="Bills G."/>
            <person name="Bluhm B."/>
            <person name="Cannon C."/>
            <person name="Castanera R."/>
            <person name="Culley D."/>
            <person name="Daum C."/>
            <person name="Ezra D."/>
            <person name="Gonzalez J."/>
            <person name="Henrissat B."/>
            <person name="Kuo A."/>
            <person name="Liang C."/>
            <person name="Lipzen A."/>
            <person name="Lutzoni F."/>
            <person name="Magnuson J."/>
            <person name="Mondo S."/>
            <person name="Nolan M."/>
            <person name="Ohm R."/>
            <person name="Pangilinan J."/>
            <person name="Park H.-J."/>
            <person name="Ramirez L."/>
            <person name="Alfaro M."/>
            <person name="Sun H."/>
            <person name="Tritt A."/>
            <person name="Yoshinaga Y."/>
            <person name="Zwiers L.-H."/>
            <person name="Turgeon B."/>
            <person name="Goodwin S."/>
            <person name="Spatafora J."/>
            <person name="Crous P."/>
            <person name="Grigoriev I."/>
        </authorList>
    </citation>
    <scope>NUCLEOTIDE SEQUENCE</scope>
    <source>
        <strain evidence="20">CBS 279.74</strain>
    </source>
</reference>
<comment type="catalytic activity">
    <reaction evidence="1">
        <text>ATP + protein L-histidine = ADP + protein N-phospho-L-histidine.</text>
        <dbReference type="EC" id="2.7.13.3"/>
    </reaction>
</comment>
<dbReference type="EC" id="2.7.13.3" evidence="3"/>
<dbReference type="Gene3D" id="1.10.287.130">
    <property type="match status" value="1"/>
</dbReference>
<dbReference type="Pfam" id="PF02518">
    <property type="entry name" value="HATPase_c"/>
    <property type="match status" value="1"/>
</dbReference>
<dbReference type="GO" id="GO:0009927">
    <property type="term" value="F:histidine phosphotransfer kinase activity"/>
    <property type="evidence" value="ECO:0007669"/>
    <property type="project" value="TreeGrafter"/>
</dbReference>
<organism evidence="20 21">
    <name type="scientific">Pleomassaria siparia CBS 279.74</name>
    <dbReference type="NCBI Taxonomy" id="1314801"/>
    <lineage>
        <taxon>Eukaryota</taxon>
        <taxon>Fungi</taxon>
        <taxon>Dikarya</taxon>
        <taxon>Ascomycota</taxon>
        <taxon>Pezizomycotina</taxon>
        <taxon>Dothideomycetes</taxon>
        <taxon>Pleosporomycetidae</taxon>
        <taxon>Pleosporales</taxon>
        <taxon>Pleomassariaceae</taxon>
        <taxon>Pleomassaria</taxon>
    </lineage>
</organism>
<evidence type="ECO:0000259" key="19">
    <source>
        <dbReference type="PROSITE" id="PS50110"/>
    </source>
</evidence>
<protein>
    <recommendedName>
        <fullName evidence="3">histidine kinase</fullName>
        <ecNumber evidence="3">2.7.13.3</ecNumber>
    </recommendedName>
</protein>
<keyword evidence="9" id="KW-0067">ATP-binding</keyword>
<dbReference type="PRINTS" id="PR00344">
    <property type="entry name" value="BCTRLSENSOR"/>
</dbReference>
<keyword evidence="6 17" id="KW-0812">Transmembrane</keyword>
<sequence length="1170" mass="128571">MVKMRIPIREQLACLVLLASLIGLAVIAIATWVTNHNFVLSIRATRLSLTASLKSAQIASNLLLMQYTVRQTANRLAIQSALQRYNDGNTSQDNWAMSLDDLTAVFTGDGENFLTVQAQLYPPNTSSFSIFNATADAFTDVLLPYLDNDEQPVTMGNKQSGFVPQLYPDFTPYQVKINDTHNQIMATFDGTTLNGSTYLVSGPYRVNSTLSLMSMTLPVVNNTSSVETLGWLTAVLDAHMITEVVNAMEGLDNSGLTLMFAPNTSTNKFPPGILFNSAVPAAPRDETVHFVVPPTSRGDVTKRHTAFNDSLTTNAFDWNKFPAIRQGFTKPTGQTNNAGALISTKNEQGDDVATGFAVVNNSMVDWMVIVEQSHSEVWTPIYLLRRVILACFFGTMGAMIIFTFPVAHFSSRPIRRLRDATRKSVSPHILEDDSLGSQPDGANDDQEGYLARKEGWFDQMVHYRRNRKASRAERKEEERRRQFRIPGKVKDRKHFIHDELTDLTKTFNEMTDELMMQYERLEERVAQRTAELETSKKAAEAANESKTLFIANISHELKTPLNGILGMCAVCMSEDDPNKIRRSLGIIYKSGDLLLNLLTDLLTFSKNQVGQHLSLDEKEFRLRDISSQVLAIFEKQAKEGSINLRVEFQGPYDANIEDSGRPNELGDLGPFGLGRLKDMILYGDQHRILQVVINLVSNSLKFTPPGGSVVLTIRCLGETSSSGSRKTSMQSRQSSMRNLKPRNRAASSEVGSVSISTPNTANTANAIYTEKPTMYSQVMAQEKDAMPIHGRWLSFEFEVEDTGPGIPNDLHDKIFEPFVQGDLGLSKKFGGTGLGLSICSQLAGLMKGTIQLKSELGHGSVFTMMIPLRHLISRADSTASSTNVNQLDSGSARQSLSIEGNHPPNDDAISGRSVQPEMSKQVTTAAASSGPIAFETDSKPRLVGLSTPFFASTAPLESPNSQSAAMHRVEVEATRRGDKVKVLVAEDNKTNQEVVLRMLKLEDVYDVTVAKDGQEALDKVKESMERQTPYNLIFMDVQMPNLDGLQSTRLIRESGFSAPIVALTAFSEESNVKECLDSGMDFFLSKPIRRPALKHVLKTYCPPIPEEDAEAELVVPTWSESVAVSSKTNGKATQPADVSTGISASNSSNSATVPGQPVSPAVSPLSRPTT</sequence>
<feature type="domain" description="Histidine kinase" evidence="18">
    <location>
        <begin position="552"/>
        <end position="870"/>
    </location>
</feature>
<dbReference type="Gene3D" id="3.30.565.10">
    <property type="entry name" value="Histidine kinase-like ATPase, C-terminal domain"/>
    <property type="match status" value="1"/>
</dbReference>
<evidence type="ECO:0000256" key="9">
    <source>
        <dbReference type="ARBA" id="ARBA00022840"/>
    </source>
</evidence>
<evidence type="ECO:0000256" key="4">
    <source>
        <dbReference type="ARBA" id="ARBA00022553"/>
    </source>
</evidence>
<dbReference type="PROSITE" id="PS50109">
    <property type="entry name" value="HIS_KIN"/>
    <property type="match status" value="1"/>
</dbReference>
<dbReference type="FunFam" id="3.40.50.2300:FF:000289">
    <property type="entry name" value="Osmosensing histidine protein kinase SLN1"/>
    <property type="match status" value="1"/>
</dbReference>
<dbReference type="SUPFAM" id="SSF52172">
    <property type="entry name" value="CheY-like"/>
    <property type="match status" value="1"/>
</dbReference>
<evidence type="ECO:0000256" key="16">
    <source>
        <dbReference type="SAM" id="MobiDB-lite"/>
    </source>
</evidence>
<feature type="domain" description="Response regulatory" evidence="19">
    <location>
        <begin position="981"/>
        <end position="1101"/>
    </location>
</feature>
<dbReference type="SMART" id="SM00387">
    <property type="entry name" value="HATPase_c"/>
    <property type="match status" value="1"/>
</dbReference>
<keyword evidence="11" id="KW-0902">Two-component regulatory system</keyword>
<evidence type="ECO:0000256" key="2">
    <source>
        <dbReference type="ARBA" id="ARBA00004370"/>
    </source>
</evidence>
<evidence type="ECO:0000256" key="15">
    <source>
        <dbReference type="SAM" id="Coils"/>
    </source>
</evidence>
<gene>
    <name evidence="20" type="ORF">K504DRAFT_144615</name>
</gene>
<evidence type="ECO:0000256" key="3">
    <source>
        <dbReference type="ARBA" id="ARBA00012438"/>
    </source>
</evidence>
<evidence type="ECO:0000256" key="11">
    <source>
        <dbReference type="ARBA" id="ARBA00023012"/>
    </source>
</evidence>
<dbReference type="Gene3D" id="6.10.340.10">
    <property type="match status" value="1"/>
</dbReference>
<evidence type="ECO:0000256" key="13">
    <source>
        <dbReference type="ARBA" id="ARBA00023180"/>
    </source>
</evidence>
<feature type="transmembrane region" description="Helical" evidence="17">
    <location>
        <begin position="12"/>
        <end position="33"/>
    </location>
</feature>
<name>A0A6G1KMD1_9PLEO</name>
<dbReference type="FunFam" id="1.10.287.130:FF:000004">
    <property type="entry name" value="Ethylene receptor 1"/>
    <property type="match status" value="1"/>
</dbReference>
<feature type="coiled-coil region" evidence="15">
    <location>
        <begin position="511"/>
        <end position="538"/>
    </location>
</feature>
<dbReference type="InterPro" id="IPR001789">
    <property type="entry name" value="Sig_transdc_resp-reg_receiver"/>
</dbReference>
<dbReference type="Proteomes" id="UP000799428">
    <property type="component" value="Unassembled WGS sequence"/>
</dbReference>
<dbReference type="CDD" id="cd16922">
    <property type="entry name" value="HATPase_EvgS-ArcB-TorS-like"/>
    <property type="match status" value="1"/>
</dbReference>
<evidence type="ECO:0000256" key="7">
    <source>
        <dbReference type="ARBA" id="ARBA00022741"/>
    </source>
</evidence>
<dbReference type="PANTHER" id="PTHR43047:SF72">
    <property type="entry name" value="OSMOSENSING HISTIDINE PROTEIN KINASE SLN1"/>
    <property type="match status" value="1"/>
</dbReference>
<proteinExistence type="predicted"/>
<dbReference type="GO" id="GO:0007234">
    <property type="term" value="P:osmosensory signaling via phosphorelay pathway"/>
    <property type="evidence" value="ECO:0007669"/>
    <property type="project" value="UniProtKB-ARBA"/>
</dbReference>
<dbReference type="SMART" id="SM00448">
    <property type="entry name" value="REC"/>
    <property type="match status" value="1"/>
</dbReference>
<accession>A0A6G1KMD1</accession>
<dbReference type="PROSITE" id="PS50110">
    <property type="entry name" value="RESPONSE_REGULATORY"/>
    <property type="match status" value="1"/>
</dbReference>
<dbReference type="InterPro" id="IPR036890">
    <property type="entry name" value="HATPase_C_sf"/>
</dbReference>
<feature type="modified residue" description="4-aspartylphosphate" evidence="14">
    <location>
        <position position="1036"/>
    </location>
</feature>
<keyword evidence="5" id="KW-0808">Transferase</keyword>
<keyword evidence="4 14" id="KW-0597">Phosphoprotein</keyword>
<dbReference type="Gene3D" id="3.40.50.2300">
    <property type="match status" value="1"/>
</dbReference>
<evidence type="ECO:0000256" key="12">
    <source>
        <dbReference type="ARBA" id="ARBA00023136"/>
    </source>
</evidence>
<evidence type="ECO:0000259" key="18">
    <source>
        <dbReference type="PROSITE" id="PS50109"/>
    </source>
</evidence>
<dbReference type="GO" id="GO:0005524">
    <property type="term" value="F:ATP binding"/>
    <property type="evidence" value="ECO:0007669"/>
    <property type="project" value="UniProtKB-KW"/>
</dbReference>
<dbReference type="GO" id="GO:0000155">
    <property type="term" value="F:phosphorelay sensor kinase activity"/>
    <property type="evidence" value="ECO:0007669"/>
    <property type="project" value="InterPro"/>
</dbReference>
<evidence type="ECO:0000313" key="20">
    <source>
        <dbReference type="EMBL" id="KAF2713705.1"/>
    </source>
</evidence>
<evidence type="ECO:0000256" key="8">
    <source>
        <dbReference type="ARBA" id="ARBA00022777"/>
    </source>
</evidence>
<evidence type="ECO:0000313" key="21">
    <source>
        <dbReference type="Proteomes" id="UP000799428"/>
    </source>
</evidence>
<dbReference type="InterPro" id="IPR005467">
    <property type="entry name" value="His_kinase_dom"/>
</dbReference>
<feature type="compositionally biased region" description="Polar residues" evidence="16">
    <location>
        <begin position="879"/>
        <end position="898"/>
    </location>
</feature>
<keyword evidence="13" id="KW-0325">Glycoprotein</keyword>